<accession>A0A426X923</accession>
<reference evidence="1 2" key="1">
    <citation type="journal article" date="2014" name="Agronomy (Basel)">
        <title>A Draft Genome Sequence for Ensete ventricosum, the Drought-Tolerant Tree Against Hunger.</title>
        <authorList>
            <person name="Harrison J."/>
            <person name="Moore K.A."/>
            <person name="Paszkiewicz K."/>
            <person name="Jones T."/>
            <person name="Grant M."/>
            <person name="Ambacheew D."/>
            <person name="Muzemil S."/>
            <person name="Studholme D.J."/>
        </authorList>
    </citation>
    <scope>NUCLEOTIDE SEQUENCE [LARGE SCALE GENOMIC DNA]</scope>
</reference>
<gene>
    <name evidence="1" type="ORF">B296_00047413</name>
</gene>
<comment type="caution">
    <text evidence="1">The sequence shown here is derived from an EMBL/GenBank/DDBJ whole genome shotgun (WGS) entry which is preliminary data.</text>
</comment>
<organism evidence="1 2">
    <name type="scientific">Ensete ventricosum</name>
    <name type="common">Abyssinian banana</name>
    <name type="synonym">Musa ensete</name>
    <dbReference type="NCBI Taxonomy" id="4639"/>
    <lineage>
        <taxon>Eukaryota</taxon>
        <taxon>Viridiplantae</taxon>
        <taxon>Streptophyta</taxon>
        <taxon>Embryophyta</taxon>
        <taxon>Tracheophyta</taxon>
        <taxon>Spermatophyta</taxon>
        <taxon>Magnoliopsida</taxon>
        <taxon>Liliopsida</taxon>
        <taxon>Zingiberales</taxon>
        <taxon>Musaceae</taxon>
        <taxon>Ensete</taxon>
    </lineage>
</organism>
<name>A0A426X923_ENSVE</name>
<evidence type="ECO:0000313" key="2">
    <source>
        <dbReference type="Proteomes" id="UP000287651"/>
    </source>
</evidence>
<dbReference type="Proteomes" id="UP000287651">
    <property type="component" value="Unassembled WGS sequence"/>
</dbReference>
<dbReference type="EMBL" id="AMZH03024242">
    <property type="protein sequence ID" value="RRT35976.1"/>
    <property type="molecule type" value="Genomic_DNA"/>
</dbReference>
<protein>
    <submittedName>
        <fullName evidence="1">Uncharacterized protein</fullName>
    </submittedName>
</protein>
<dbReference type="AlphaFoldDB" id="A0A426X923"/>
<sequence length="86" mass="9509">MVGDRGKLARGRHSRDDVERVAEADSIDALHSSAASVTRRAMGTRNGVGSARCESDKCRRAVLRRLRPCRLRPCKREGHEQEHSGG</sequence>
<evidence type="ECO:0000313" key="1">
    <source>
        <dbReference type="EMBL" id="RRT35976.1"/>
    </source>
</evidence>
<proteinExistence type="predicted"/>